<gene>
    <name evidence="2" type="ORF">A4W93_20960</name>
</gene>
<name>A0A1W6LD24_9BURK</name>
<protein>
    <recommendedName>
        <fullName evidence="1">Serine aminopeptidase S33 domain-containing protein</fullName>
    </recommendedName>
</protein>
<evidence type="ECO:0000259" key="1">
    <source>
        <dbReference type="Pfam" id="PF12146"/>
    </source>
</evidence>
<dbReference type="KEGG" id="rgu:A4W93_20960"/>
<dbReference type="InterPro" id="IPR022742">
    <property type="entry name" value="Hydrolase_4"/>
</dbReference>
<proteinExistence type="predicted"/>
<dbReference type="STRING" id="946333.A4W93_20960"/>
<dbReference type="PANTHER" id="PTHR43265">
    <property type="entry name" value="ESTERASE ESTD"/>
    <property type="match status" value="1"/>
</dbReference>
<sequence>MLAPAPLTPLSSLQLPVHRQALYIGDGDDALFGWFHTAEGVPVRDCVAVICPPLGHEYVHSHRSVRYLADTLARAGVPALRFDYHGTGDSPGTDLDPGRVARWLADVRRAIDEARARSGRARVCLVGIRLGATLAALASAERAVDQLVLWGPAVSGRRYVREMQAIAQASELAGRGGDSGWVEPAGFVLSAETQEQLKAASLLKVSPQVRDAVLLVSRDDVPDEEGLQAHLASLGREVDTLDGAGFAGMMAEPHHTVVPQDTLDGIAGWLVARSSLGEPMAVTLPAREELRFDFPAQGGHPVRLVETPARFGEHGTLFGIHTRPDGAATKRPTVVLFSSGATHRIGPSRLYTTLARNLAAHGYPTLRCDIEGIGDSVAREPGGLEAHPYPPTAVRDAGAVLRHVGERHGPGELVLAGLCSGAYTAFQAALDQPGRPIAEVLLINPLIFSYDGGELPDVQSFRIAESSKGAMRKMESWKKLLRGQIRVRYLLGMGLRHVGNVAASHGRTLAERVTMRAATLLSRQLDQLFQQRRHIAMFLASGEAGWNILHAGARRTAGKGVRSGHLKLLRIDDADHTFSSEPSRAQLVGRILEHLNARFRG</sequence>
<dbReference type="SUPFAM" id="SSF53474">
    <property type="entry name" value="alpha/beta-Hydrolases"/>
    <property type="match status" value="2"/>
</dbReference>
<evidence type="ECO:0000313" key="2">
    <source>
        <dbReference type="EMBL" id="ARN22171.1"/>
    </source>
</evidence>
<keyword evidence="3" id="KW-1185">Reference proteome</keyword>
<accession>A0A1W6LD24</accession>
<organism evidence="2 3">
    <name type="scientific">Piscinibacter gummiphilus</name>
    <dbReference type="NCBI Taxonomy" id="946333"/>
    <lineage>
        <taxon>Bacteria</taxon>
        <taxon>Pseudomonadati</taxon>
        <taxon>Pseudomonadota</taxon>
        <taxon>Betaproteobacteria</taxon>
        <taxon>Burkholderiales</taxon>
        <taxon>Sphaerotilaceae</taxon>
        <taxon>Piscinibacter</taxon>
    </lineage>
</organism>
<dbReference type="EMBL" id="CP015118">
    <property type="protein sequence ID" value="ARN22171.1"/>
    <property type="molecule type" value="Genomic_DNA"/>
</dbReference>
<dbReference type="PANTHER" id="PTHR43265:SF1">
    <property type="entry name" value="ESTERASE ESTD"/>
    <property type="match status" value="1"/>
</dbReference>
<dbReference type="GO" id="GO:0052689">
    <property type="term" value="F:carboxylic ester hydrolase activity"/>
    <property type="evidence" value="ECO:0007669"/>
    <property type="project" value="TreeGrafter"/>
</dbReference>
<evidence type="ECO:0000313" key="3">
    <source>
        <dbReference type="Proteomes" id="UP000193427"/>
    </source>
</evidence>
<reference evidence="2 3" key="1">
    <citation type="submission" date="2016-04" db="EMBL/GenBank/DDBJ databases">
        <title>Complete genome sequence of natural rubber-degrading, novel Gram-negative bacterium, Rhizobacter gummiphilus strain NS21.</title>
        <authorList>
            <person name="Tabata M."/>
            <person name="Kasai D."/>
            <person name="Fukuda M."/>
        </authorList>
    </citation>
    <scope>NUCLEOTIDE SEQUENCE [LARGE SCALE GENOMIC DNA]</scope>
    <source>
        <strain evidence="2 3">NS21</strain>
    </source>
</reference>
<dbReference type="Gene3D" id="3.40.50.1820">
    <property type="entry name" value="alpha/beta hydrolase"/>
    <property type="match status" value="2"/>
</dbReference>
<dbReference type="Pfam" id="PF12146">
    <property type="entry name" value="Hydrolase_4"/>
    <property type="match status" value="2"/>
</dbReference>
<dbReference type="RefSeq" id="WP_169726572.1">
    <property type="nucleotide sequence ID" value="NZ_BSPR01000006.1"/>
</dbReference>
<dbReference type="InterPro" id="IPR053145">
    <property type="entry name" value="AB_hydrolase_Est10"/>
</dbReference>
<feature type="domain" description="Serine aminopeptidase S33" evidence="1">
    <location>
        <begin position="60"/>
        <end position="168"/>
    </location>
</feature>
<dbReference type="Proteomes" id="UP000193427">
    <property type="component" value="Chromosome"/>
</dbReference>
<dbReference type="AlphaFoldDB" id="A0A1W6LD24"/>
<feature type="domain" description="Serine aminopeptidase S33" evidence="1">
    <location>
        <begin position="347"/>
        <end position="455"/>
    </location>
</feature>
<dbReference type="InterPro" id="IPR029058">
    <property type="entry name" value="AB_hydrolase_fold"/>
</dbReference>